<dbReference type="EMBL" id="VVYY01000004">
    <property type="protein sequence ID" value="KAA5399554.1"/>
    <property type="molecule type" value="Genomic_DNA"/>
</dbReference>
<evidence type="ECO:0000313" key="3">
    <source>
        <dbReference type="Proteomes" id="UP000441162"/>
    </source>
</evidence>
<dbReference type="AlphaFoldDB" id="A0A4Q5HV67"/>
<name>A0A4Q5HV67_9BACT</name>
<feature type="non-terminal residue" evidence="2">
    <location>
        <position position="222"/>
    </location>
</feature>
<comment type="caution">
    <text evidence="2">The sequence shown here is derived from an EMBL/GenBank/DDBJ whole genome shotgun (WGS) entry which is preliminary data.</text>
</comment>
<organism evidence="2 3">
    <name type="scientific">Phocaeicola dorei</name>
    <dbReference type="NCBI Taxonomy" id="357276"/>
    <lineage>
        <taxon>Bacteria</taxon>
        <taxon>Pseudomonadati</taxon>
        <taxon>Bacteroidota</taxon>
        <taxon>Bacteroidia</taxon>
        <taxon>Bacteroidales</taxon>
        <taxon>Bacteroidaceae</taxon>
        <taxon>Phocaeicola</taxon>
    </lineage>
</organism>
<evidence type="ECO:0000313" key="2">
    <source>
        <dbReference type="EMBL" id="KAA5406402.1"/>
    </source>
</evidence>
<dbReference type="Proteomes" id="UP000441162">
    <property type="component" value="Unassembled WGS sequence"/>
</dbReference>
<sequence length="222" mass="25973">MKIEIRNSTGELCYQDVVRKGSKRKFTLMKEDFILLKFSLKSPVFFKLGDWTEDTRFGRFELCDLYKPKYNRKTGAYDYELQLDAYYWKWKNKIFKYTPETTGQEASWNLTAPLDVQAGIVLRNLKALGYTYKGQDFVFSIDSTVENKSQLMSYENINILDACFSMAKKWDCECWITENIIHFGRCESGDAVDFEIGKNVQEMPRSESRSTYATRIYAFGST</sequence>
<dbReference type="EMBL" id="VVZA01000004">
    <property type="protein sequence ID" value="KAA5406402.1"/>
    <property type="molecule type" value="Genomic_DNA"/>
</dbReference>
<evidence type="ECO:0000313" key="4">
    <source>
        <dbReference type="Proteomes" id="UP000481616"/>
    </source>
</evidence>
<proteinExistence type="predicted"/>
<gene>
    <name evidence="2" type="ORF">F2Y51_05970</name>
    <name evidence="1" type="ORF">F2Y58_05350</name>
</gene>
<reference evidence="3 4" key="1">
    <citation type="journal article" date="2019" name="Nat. Med.">
        <title>A library of human gut bacterial isolates paired with longitudinal multiomics data enables mechanistic microbiome research.</title>
        <authorList>
            <person name="Poyet M."/>
            <person name="Groussin M."/>
            <person name="Gibbons S.M."/>
            <person name="Avila-Pacheco J."/>
            <person name="Jiang X."/>
            <person name="Kearney S.M."/>
            <person name="Perrotta A.R."/>
            <person name="Berdy B."/>
            <person name="Zhao S."/>
            <person name="Lieberman T.D."/>
            <person name="Swanson P.K."/>
            <person name="Smith M."/>
            <person name="Roesemann S."/>
            <person name="Alexander J.E."/>
            <person name="Rich S.A."/>
            <person name="Livny J."/>
            <person name="Vlamakis H."/>
            <person name="Clish C."/>
            <person name="Bullock K."/>
            <person name="Deik A."/>
            <person name="Scott J."/>
            <person name="Pierce K.A."/>
            <person name="Xavier R.J."/>
            <person name="Alm E.J."/>
        </authorList>
    </citation>
    <scope>NUCLEOTIDE SEQUENCE [LARGE SCALE GENOMIC DNA]</scope>
    <source>
        <strain evidence="1 4">BIOML-A1</strain>
        <strain evidence="2 3">BIOML-A4</strain>
    </source>
</reference>
<accession>A0A4Q5HV67</accession>
<evidence type="ECO:0000313" key="1">
    <source>
        <dbReference type="EMBL" id="KAA5399554.1"/>
    </source>
</evidence>
<protein>
    <submittedName>
        <fullName evidence="2">Uncharacterized protein</fullName>
    </submittedName>
</protein>
<dbReference type="Proteomes" id="UP000481616">
    <property type="component" value="Unassembled WGS sequence"/>
</dbReference>